<keyword evidence="2" id="KW-1185">Reference proteome</keyword>
<name>A0A3N1HJX6_9ACTN</name>
<evidence type="ECO:0000313" key="2">
    <source>
        <dbReference type="Proteomes" id="UP000276232"/>
    </source>
</evidence>
<proteinExistence type="predicted"/>
<evidence type="ECO:0000313" key="1">
    <source>
        <dbReference type="EMBL" id="ROP42790.1"/>
    </source>
</evidence>
<accession>A0A3N1HJX6</accession>
<dbReference type="InParanoid" id="A0A3N1HJX6"/>
<dbReference type="EMBL" id="RJKN01000005">
    <property type="protein sequence ID" value="ROP42790.1"/>
    <property type="molecule type" value="Genomic_DNA"/>
</dbReference>
<reference evidence="1 2" key="1">
    <citation type="journal article" date="2015" name="Stand. Genomic Sci.">
        <title>Genomic Encyclopedia of Bacterial and Archaeal Type Strains, Phase III: the genomes of soil and plant-associated and newly described type strains.</title>
        <authorList>
            <person name="Whitman W.B."/>
            <person name="Woyke T."/>
            <person name="Klenk H.P."/>
            <person name="Zhou Y."/>
            <person name="Lilburn T.G."/>
            <person name="Beck B.J."/>
            <person name="De Vos P."/>
            <person name="Vandamme P."/>
            <person name="Eisen J.A."/>
            <person name="Garrity G."/>
            <person name="Hugenholtz P."/>
            <person name="Kyrpides N.C."/>
        </authorList>
    </citation>
    <scope>NUCLEOTIDE SEQUENCE [LARGE SCALE GENOMIC DNA]</scope>
    <source>
        <strain evidence="1 2">CECT 7306</strain>
    </source>
</reference>
<organism evidence="1 2">
    <name type="scientific">Pseudokineococcus lusitanus</name>
    <dbReference type="NCBI Taxonomy" id="763993"/>
    <lineage>
        <taxon>Bacteria</taxon>
        <taxon>Bacillati</taxon>
        <taxon>Actinomycetota</taxon>
        <taxon>Actinomycetes</taxon>
        <taxon>Kineosporiales</taxon>
        <taxon>Kineosporiaceae</taxon>
        <taxon>Pseudokineococcus</taxon>
    </lineage>
</organism>
<sequence length="115" mass="12534">MAIAVETVLTHAPIVTTDQPPAGWHVLRCAQIEHTRASKIKAAEDPEGDYRRLLAYVYAKTPETILRPGAMTQHCGIDETRARQVLSELMDDGLIAPGATTRLSLTGRQVARGSE</sequence>
<dbReference type="Proteomes" id="UP000276232">
    <property type="component" value="Unassembled WGS sequence"/>
</dbReference>
<dbReference type="AlphaFoldDB" id="A0A3N1HJX6"/>
<comment type="caution">
    <text evidence="1">The sequence shown here is derived from an EMBL/GenBank/DDBJ whole genome shotgun (WGS) entry which is preliminary data.</text>
</comment>
<protein>
    <submittedName>
        <fullName evidence="1">Uncharacterized protein</fullName>
    </submittedName>
</protein>
<gene>
    <name evidence="1" type="ORF">EDC03_2075</name>
</gene>